<reference evidence="2 3" key="1">
    <citation type="journal article" date="2012" name="Eukaryot. Cell">
        <title>Draft genome sequence of Wickerhamomyces ciferrii NRRL Y-1031 F-60-10.</title>
        <authorList>
            <person name="Schneider J."/>
            <person name="Andrea H."/>
            <person name="Blom J."/>
            <person name="Jaenicke S."/>
            <person name="Ruckert C."/>
            <person name="Schorsch C."/>
            <person name="Szczepanowski R."/>
            <person name="Farwick M."/>
            <person name="Goesmann A."/>
            <person name="Puhler A."/>
            <person name="Schaffer S."/>
            <person name="Tauch A."/>
            <person name="Kohler T."/>
            <person name="Brinkrolf K."/>
        </authorList>
    </citation>
    <scope>NUCLEOTIDE SEQUENCE [LARGE SCALE GENOMIC DNA]</scope>
    <source>
        <strain evidence="3">ATCC 14091 / BCRC 22168 / CBS 111 / JCM 3599 / NBRC 0793 / NRRL Y-1031 F-60-10</strain>
    </source>
</reference>
<feature type="region of interest" description="Disordered" evidence="1">
    <location>
        <begin position="1"/>
        <end position="62"/>
    </location>
</feature>
<evidence type="ECO:0000313" key="3">
    <source>
        <dbReference type="Proteomes" id="UP000009328"/>
    </source>
</evidence>
<dbReference type="Gene3D" id="1.10.510.10">
    <property type="entry name" value="Transferase(Phosphotransferase) domain 1"/>
    <property type="match status" value="1"/>
</dbReference>
<protein>
    <recommendedName>
        <fullName evidence="4">Protein kinase domain-containing protein</fullName>
    </recommendedName>
</protein>
<name>K0KEB3_WICCF</name>
<feature type="compositionally biased region" description="Basic and acidic residues" evidence="1">
    <location>
        <begin position="7"/>
        <end position="19"/>
    </location>
</feature>
<evidence type="ECO:0000313" key="2">
    <source>
        <dbReference type="EMBL" id="CCH43465.1"/>
    </source>
</evidence>
<keyword evidence="3" id="KW-1185">Reference proteome</keyword>
<accession>K0KEB3</accession>
<sequence>MNVPQGSHEELEQRSAHEGAKRRRVTRNSNKQRDQVSGSDDIASGELDQVGQGGHNSSTNNSNLMVLKTTSIHEILHHKKCIYFQKLNERNTIPKASTPTSEKFLMNSKRFLRALSKYLKDEKFNQHFLYILNKDEKIFIKLFDFLNLARLKDHEESGYVLDPLTMLDRYRLGSIEELPIEEIDEMQGKEFSNELKILTIIQTFNFQQKDIKDRVNIPKIYCSGELKIVSSKLDNHWGKYIAMELIDNVNEKPQTEAQFRSLRTQLDNLHSSGIHHGDVHERNCCVMGNNETMLFDFGRSCLVKDLKKKSKYCLRKTCEDYKNLEDMMKKTQFVKS</sequence>
<dbReference type="Proteomes" id="UP000009328">
    <property type="component" value="Unassembled WGS sequence"/>
</dbReference>
<dbReference type="EMBL" id="CAIF01000080">
    <property type="protein sequence ID" value="CCH43465.1"/>
    <property type="molecule type" value="Genomic_DNA"/>
</dbReference>
<dbReference type="InterPro" id="IPR011009">
    <property type="entry name" value="Kinase-like_dom_sf"/>
</dbReference>
<organism evidence="2 3">
    <name type="scientific">Wickerhamomyces ciferrii (strain ATCC 14091 / BCRC 22168 / CBS 111 / JCM 3599 / NBRC 0793 / NRRL Y-1031 F-60-10)</name>
    <name type="common">Yeast</name>
    <name type="synonym">Pichia ciferrii</name>
    <dbReference type="NCBI Taxonomy" id="1206466"/>
    <lineage>
        <taxon>Eukaryota</taxon>
        <taxon>Fungi</taxon>
        <taxon>Dikarya</taxon>
        <taxon>Ascomycota</taxon>
        <taxon>Saccharomycotina</taxon>
        <taxon>Saccharomycetes</taxon>
        <taxon>Phaffomycetales</taxon>
        <taxon>Wickerhamomycetaceae</taxon>
        <taxon>Wickerhamomyces</taxon>
    </lineage>
</organism>
<evidence type="ECO:0000256" key="1">
    <source>
        <dbReference type="SAM" id="MobiDB-lite"/>
    </source>
</evidence>
<evidence type="ECO:0008006" key="4">
    <source>
        <dbReference type="Google" id="ProtNLM"/>
    </source>
</evidence>
<gene>
    <name evidence="2" type="ORF">BN7_3015</name>
</gene>
<proteinExistence type="predicted"/>
<dbReference type="InParanoid" id="K0KEB3"/>
<comment type="caution">
    <text evidence="2">The sequence shown here is derived from an EMBL/GenBank/DDBJ whole genome shotgun (WGS) entry which is preliminary data.</text>
</comment>
<dbReference type="AlphaFoldDB" id="K0KEB3"/>
<dbReference type="SUPFAM" id="SSF56112">
    <property type="entry name" value="Protein kinase-like (PK-like)"/>
    <property type="match status" value="1"/>
</dbReference>
<dbReference type="HOGENOM" id="CLU_826921_0_0_1"/>